<gene>
    <name evidence="3" type="ORF">GCM10007116_20480</name>
    <name evidence="2" type="ORF">HS1genome_2303</name>
</gene>
<dbReference type="OrthoDB" id="8895at2157"/>
<dbReference type="Gene3D" id="1.10.3210.10">
    <property type="entry name" value="Hypothetical protein af1432"/>
    <property type="match status" value="1"/>
</dbReference>
<evidence type="ECO:0000313" key="4">
    <source>
        <dbReference type="Proteomes" id="UP000276741"/>
    </source>
</evidence>
<accession>A0A348B6W2</accession>
<reference evidence="2" key="3">
    <citation type="journal article" date="2019" name="BMC Res. Notes">
        <title>Complete genome sequence of the Sulfodiicoccus acidiphilus strain HS-1T, the first crenarchaeon that lacks polB3, isolated from an acidic hot spring in Ohwaku-dani, Hakone, Japan.</title>
        <authorList>
            <person name="Sakai H.D."/>
            <person name="Kurosawa N."/>
        </authorList>
    </citation>
    <scope>NUCLEOTIDE SEQUENCE</scope>
    <source>
        <strain evidence="2">HS-1</strain>
    </source>
</reference>
<dbReference type="SUPFAM" id="SSF109604">
    <property type="entry name" value="HD-domain/PDEase-like"/>
    <property type="match status" value="1"/>
</dbReference>
<dbReference type="Pfam" id="PF01966">
    <property type="entry name" value="HD"/>
    <property type="match status" value="1"/>
</dbReference>
<keyword evidence="4" id="KW-1185">Reference proteome</keyword>
<dbReference type="SMART" id="SM00471">
    <property type="entry name" value="HDc"/>
    <property type="match status" value="1"/>
</dbReference>
<protein>
    <submittedName>
        <fullName evidence="2">Phosphohydrolase</fullName>
    </submittedName>
</protein>
<dbReference type="CDD" id="cd00077">
    <property type="entry name" value="HDc"/>
    <property type="match status" value="1"/>
</dbReference>
<reference evidence="3" key="4">
    <citation type="submission" date="2020-09" db="EMBL/GenBank/DDBJ databases">
        <authorList>
            <person name="Sun Q."/>
            <person name="Ohkuma M."/>
        </authorList>
    </citation>
    <scope>NUCLEOTIDE SEQUENCE</scope>
    <source>
        <strain evidence="3">JCM 31740</strain>
    </source>
</reference>
<sequence>MKKIFDETHGYIDLNEVETDIVDAEIFQRLRRIRQTSLAYLVYPGATHTRFSHSLGTLFVADKIGRKMLNEGMIDYGELEHLRIAALLHDLGQFPFSHAIEGFYLSRYGEEGSNESIREMALKESQDLVEVFQRHSLNTTQIIGILDGYSPLSPIIDSDVDADRIDYLIRDSKHTGVSLGNVDTDRLLDTVSYEGGEVVIKDKGIQSLENFYVARLHMYQAVYYHKTILGYELLLRKIYEKILPHCCPGLETLKGVREMISSGTFHIWDDEWMFSRLYGSLYDEEVPEQVKNLINGFLNRRGPKVVFEEVAYRESKGDIRTLVSDLERAGVPQDSIYPFEERIRVMRKDSILVSTKSRKKKLSEFSQTILSEMPESMLIRRIYVDHQFVSRAREVLK</sequence>
<dbReference type="InterPro" id="IPR006674">
    <property type="entry name" value="HD_domain"/>
</dbReference>
<dbReference type="InterPro" id="IPR045509">
    <property type="entry name" value="HD_assoc_2"/>
</dbReference>
<name>A0A348B6W2_9CREN</name>
<dbReference type="GO" id="GO:0006203">
    <property type="term" value="P:dGTP catabolic process"/>
    <property type="evidence" value="ECO:0007669"/>
    <property type="project" value="TreeGrafter"/>
</dbReference>
<evidence type="ECO:0000313" key="3">
    <source>
        <dbReference type="EMBL" id="GGU03437.1"/>
    </source>
</evidence>
<dbReference type="InterPro" id="IPR003607">
    <property type="entry name" value="HD/PDEase_dom"/>
</dbReference>
<reference evidence="3" key="1">
    <citation type="journal article" date="2014" name="Int. J. Syst. Evol. Microbiol.">
        <title>Complete genome sequence of Corynebacterium casei LMG S-19264T (=DSM 44701T), isolated from a smear-ripened cheese.</title>
        <authorList>
            <consortium name="US DOE Joint Genome Institute (JGI-PGF)"/>
            <person name="Walter F."/>
            <person name="Albersmeier A."/>
            <person name="Kalinowski J."/>
            <person name="Ruckert C."/>
        </authorList>
    </citation>
    <scope>NUCLEOTIDE SEQUENCE</scope>
    <source>
        <strain evidence="3">JCM 31740</strain>
    </source>
</reference>
<dbReference type="EMBL" id="BMQS01000025">
    <property type="protein sequence ID" value="GGU03437.1"/>
    <property type="molecule type" value="Genomic_DNA"/>
</dbReference>
<dbReference type="GO" id="GO:0008832">
    <property type="term" value="F:dGTPase activity"/>
    <property type="evidence" value="ECO:0007669"/>
    <property type="project" value="TreeGrafter"/>
</dbReference>
<dbReference type="PANTHER" id="PTHR11373:SF4">
    <property type="entry name" value="DEOXYNUCLEOSIDE TRIPHOSPHATE TRIPHOSPHOHYDROLASE SAMHD1"/>
    <property type="match status" value="1"/>
</dbReference>
<dbReference type="PANTHER" id="PTHR11373">
    <property type="entry name" value="DEOXYNUCLEOSIDE TRIPHOSPHATE TRIPHOSPHOHYDROLASE"/>
    <property type="match status" value="1"/>
</dbReference>
<dbReference type="Proteomes" id="UP000276741">
    <property type="component" value="Chromosome"/>
</dbReference>
<dbReference type="RefSeq" id="WP_126451149.1">
    <property type="nucleotide sequence ID" value="NZ_AP018553.1"/>
</dbReference>
<evidence type="ECO:0000313" key="2">
    <source>
        <dbReference type="EMBL" id="BBD73914.1"/>
    </source>
</evidence>
<dbReference type="EMBL" id="AP018553">
    <property type="protein sequence ID" value="BBD73914.1"/>
    <property type="molecule type" value="Genomic_DNA"/>
</dbReference>
<dbReference type="GeneID" id="38667755"/>
<evidence type="ECO:0000259" key="1">
    <source>
        <dbReference type="PROSITE" id="PS51831"/>
    </source>
</evidence>
<dbReference type="Pfam" id="PF19276">
    <property type="entry name" value="HD_assoc_2"/>
    <property type="match status" value="1"/>
</dbReference>
<dbReference type="KEGG" id="sacd:HS1genome_2303"/>
<dbReference type="AlphaFoldDB" id="A0A348B6W2"/>
<dbReference type="Proteomes" id="UP000616143">
    <property type="component" value="Unassembled WGS sequence"/>
</dbReference>
<dbReference type="PROSITE" id="PS51831">
    <property type="entry name" value="HD"/>
    <property type="match status" value="1"/>
</dbReference>
<dbReference type="InterPro" id="IPR050135">
    <property type="entry name" value="dGTPase-like"/>
</dbReference>
<reference evidence="4" key="2">
    <citation type="submission" date="2018-04" db="EMBL/GenBank/DDBJ databases">
        <title>Complete genome sequence of Sulfodiicoccus acidiphilus strain HS-1.</title>
        <authorList>
            <person name="Sakai H.D."/>
            <person name="Kurosawa N."/>
        </authorList>
    </citation>
    <scope>NUCLEOTIDE SEQUENCE [LARGE SCALE GENOMIC DNA]</scope>
    <source>
        <strain evidence="4">HS-1</strain>
    </source>
</reference>
<organism evidence="2 4">
    <name type="scientific">Sulfodiicoccus acidiphilus</name>
    <dbReference type="NCBI Taxonomy" id="1670455"/>
    <lineage>
        <taxon>Archaea</taxon>
        <taxon>Thermoproteota</taxon>
        <taxon>Thermoprotei</taxon>
        <taxon>Sulfolobales</taxon>
        <taxon>Sulfolobaceae</taxon>
        <taxon>Sulfodiicoccus</taxon>
    </lineage>
</organism>
<keyword evidence="2" id="KW-0378">Hydrolase</keyword>
<proteinExistence type="predicted"/>
<feature type="domain" description="HD" evidence="1">
    <location>
        <begin position="50"/>
        <end position="168"/>
    </location>
</feature>